<dbReference type="EMBL" id="JBFRYC010000026">
    <property type="protein sequence ID" value="MEX1663727.1"/>
    <property type="molecule type" value="Genomic_DNA"/>
</dbReference>
<accession>A0ABV3TQ96</accession>
<reference evidence="3 4" key="1">
    <citation type="journal article" date="2011" name="Int. J. Syst. Evol. Microbiol.">
        <title>Zhongshania antarctica gen. nov., sp. nov. and Zhongshania guokunii sp. nov., gammaproteobacteria respectively isolated from coastal attached (fast) ice and surface seawater of the Antarctic.</title>
        <authorList>
            <person name="Li H.J."/>
            <person name="Zhang X.Y."/>
            <person name="Chen C.X."/>
            <person name="Zhang Y.J."/>
            <person name="Gao Z.M."/>
            <person name="Yu Y."/>
            <person name="Chen X.L."/>
            <person name="Chen B."/>
            <person name="Zhang Y.Z."/>
        </authorList>
    </citation>
    <scope>NUCLEOTIDE SEQUENCE [LARGE SCALE GENOMIC DNA]</scope>
    <source>
        <strain evidence="3 4">15-R06ZXC-3</strain>
    </source>
</reference>
<keyword evidence="3" id="KW-0449">Lipoprotein</keyword>
<evidence type="ECO:0000313" key="3">
    <source>
        <dbReference type="EMBL" id="MEX1663727.1"/>
    </source>
</evidence>
<gene>
    <name evidence="3" type="ORF">AB4874_19285</name>
</gene>
<evidence type="ECO:0000259" key="2">
    <source>
        <dbReference type="Pfam" id="PF03886"/>
    </source>
</evidence>
<name>A0ABV3TQ96_9RHOB</name>
<organism evidence="3 4">
    <name type="scientific">Thioclava arctica</name>
    <dbReference type="NCBI Taxonomy" id="3238301"/>
    <lineage>
        <taxon>Bacteria</taxon>
        <taxon>Pseudomonadati</taxon>
        <taxon>Pseudomonadota</taxon>
        <taxon>Alphaproteobacteria</taxon>
        <taxon>Rhodobacterales</taxon>
        <taxon>Paracoccaceae</taxon>
        <taxon>Thioclava</taxon>
    </lineage>
</organism>
<comment type="caution">
    <text evidence="3">The sequence shown here is derived from an EMBL/GenBank/DDBJ whole genome shotgun (WGS) entry which is preliminary data.</text>
</comment>
<dbReference type="Proteomes" id="UP001557465">
    <property type="component" value="Unassembled WGS sequence"/>
</dbReference>
<protein>
    <submittedName>
        <fullName evidence="3">ABC-type transport auxiliary lipoprotein family protein</fullName>
    </submittedName>
</protein>
<keyword evidence="4" id="KW-1185">Reference proteome</keyword>
<feature type="signal peptide" evidence="1">
    <location>
        <begin position="1"/>
        <end position="33"/>
    </location>
</feature>
<evidence type="ECO:0000256" key="1">
    <source>
        <dbReference type="SAM" id="SignalP"/>
    </source>
</evidence>
<dbReference type="Gene3D" id="3.40.50.10610">
    <property type="entry name" value="ABC-type transport auxiliary lipoprotein component"/>
    <property type="match status" value="1"/>
</dbReference>
<dbReference type="InterPro" id="IPR005586">
    <property type="entry name" value="ABC_trans_aux"/>
</dbReference>
<feature type="chain" id="PRO_5045060530" evidence="1">
    <location>
        <begin position="34"/>
        <end position="204"/>
    </location>
</feature>
<feature type="domain" description="ABC-type transport auxiliary lipoprotein component" evidence="2">
    <location>
        <begin position="39"/>
        <end position="198"/>
    </location>
</feature>
<sequence>MMQPLTLSRRAAMLGAAASLSGCSALSSINAAATPLATYDLSPATTSTSGRRSGRTLLVALPNASAAISSDRIMVKPSAASVTYLPDARWSDDLPALVQSLLVRSIAGTGRMGYVGPSKAGPVPELALLTRIDAFNVAIAGDTLTAKIDMSLTLISDRDQSVIKTKVFRGQIAAANEEPVAVVAAFQAILDALLPEMANWAAAA</sequence>
<proteinExistence type="predicted"/>
<dbReference type="SUPFAM" id="SSF159594">
    <property type="entry name" value="XCC0632-like"/>
    <property type="match status" value="1"/>
</dbReference>
<dbReference type="Pfam" id="PF03886">
    <property type="entry name" value="ABC_trans_aux"/>
    <property type="match status" value="1"/>
</dbReference>
<keyword evidence="1" id="KW-0732">Signal</keyword>
<dbReference type="RefSeq" id="WP_368393225.1">
    <property type="nucleotide sequence ID" value="NZ_JBFRYC010000026.1"/>
</dbReference>
<evidence type="ECO:0000313" key="4">
    <source>
        <dbReference type="Proteomes" id="UP001557465"/>
    </source>
</evidence>